<dbReference type="InterPro" id="IPR039421">
    <property type="entry name" value="Type_1_exporter"/>
</dbReference>
<keyword evidence="11" id="KW-1185">Reference proteome</keyword>
<keyword evidence="6 7" id="KW-0472">Membrane</keyword>
<dbReference type="Gene3D" id="1.20.1560.10">
    <property type="entry name" value="ABC transporter type 1, transmembrane domain"/>
    <property type="match status" value="1"/>
</dbReference>
<evidence type="ECO:0000256" key="1">
    <source>
        <dbReference type="ARBA" id="ARBA00004651"/>
    </source>
</evidence>
<feature type="transmembrane region" description="Helical" evidence="7">
    <location>
        <begin position="67"/>
        <end position="88"/>
    </location>
</feature>
<dbReference type="SMART" id="SM00382">
    <property type="entry name" value="AAA"/>
    <property type="match status" value="1"/>
</dbReference>
<feature type="transmembrane region" description="Helical" evidence="7">
    <location>
        <begin position="155"/>
        <end position="176"/>
    </location>
</feature>
<evidence type="ECO:0000256" key="6">
    <source>
        <dbReference type="ARBA" id="ARBA00023136"/>
    </source>
</evidence>
<evidence type="ECO:0000313" key="10">
    <source>
        <dbReference type="EMBL" id="MEX0428533.1"/>
    </source>
</evidence>
<dbReference type="EMBL" id="JBFPJR010000022">
    <property type="protein sequence ID" value="MEX0428533.1"/>
    <property type="molecule type" value="Genomic_DNA"/>
</dbReference>
<feature type="transmembrane region" description="Helical" evidence="7">
    <location>
        <begin position="37"/>
        <end position="55"/>
    </location>
</feature>
<dbReference type="PROSITE" id="PS50929">
    <property type="entry name" value="ABC_TM1F"/>
    <property type="match status" value="1"/>
</dbReference>
<dbReference type="PROSITE" id="PS00211">
    <property type="entry name" value="ABC_TRANSPORTER_1"/>
    <property type="match status" value="1"/>
</dbReference>
<evidence type="ECO:0000259" key="8">
    <source>
        <dbReference type="PROSITE" id="PS50893"/>
    </source>
</evidence>
<dbReference type="PANTHER" id="PTHR24221:SF261">
    <property type="entry name" value="GLUTATHIONE_L-CYSTEINE TRANSPORT SYSTEM ATP-BINDING_PERMEASE PROTEIN CYDD"/>
    <property type="match status" value="1"/>
</dbReference>
<keyword evidence="5 7" id="KW-1133">Transmembrane helix</keyword>
<proteinExistence type="predicted"/>
<reference evidence="10 11" key="1">
    <citation type="submission" date="2024-07" db="EMBL/GenBank/DDBJ databases">
        <authorList>
            <person name="Lee S."/>
            <person name="Kang M."/>
        </authorList>
    </citation>
    <scope>NUCLEOTIDE SEQUENCE [LARGE SCALE GENOMIC DNA]</scope>
    <source>
        <strain evidence="10 11">DS6</strain>
    </source>
</reference>
<feature type="transmembrane region" description="Helical" evidence="7">
    <location>
        <begin position="289"/>
        <end position="307"/>
    </location>
</feature>
<evidence type="ECO:0000313" key="11">
    <source>
        <dbReference type="Proteomes" id="UP001556631"/>
    </source>
</evidence>
<dbReference type="GO" id="GO:0005524">
    <property type="term" value="F:ATP binding"/>
    <property type="evidence" value="ECO:0007669"/>
    <property type="project" value="UniProtKB-KW"/>
</dbReference>
<dbReference type="Proteomes" id="UP001556631">
    <property type="component" value="Unassembled WGS sequence"/>
</dbReference>
<feature type="domain" description="ABC transmembrane type-1" evidence="9">
    <location>
        <begin position="32"/>
        <end position="274"/>
    </location>
</feature>
<dbReference type="SUPFAM" id="SSF90123">
    <property type="entry name" value="ABC transporter transmembrane region"/>
    <property type="match status" value="1"/>
</dbReference>
<dbReference type="RefSeq" id="WP_367994504.1">
    <property type="nucleotide sequence ID" value="NZ_JBFPJR010000022.1"/>
</dbReference>
<evidence type="ECO:0000256" key="4">
    <source>
        <dbReference type="ARBA" id="ARBA00022840"/>
    </source>
</evidence>
<dbReference type="InterPro" id="IPR003593">
    <property type="entry name" value="AAA+_ATPase"/>
</dbReference>
<comment type="subcellular location">
    <subcellularLocation>
        <location evidence="1">Cell membrane</location>
        <topology evidence="1">Multi-pass membrane protein</topology>
    </subcellularLocation>
</comment>
<gene>
    <name evidence="10" type="ORF">AB3X52_12955</name>
</gene>
<dbReference type="Gene3D" id="3.40.50.300">
    <property type="entry name" value="P-loop containing nucleotide triphosphate hydrolases"/>
    <property type="match status" value="1"/>
</dbReference>
<dbReference type="InterPro" id="IPR036640">
    <property type="entry name" value="ABC1_TM_sf"/>
</dbReference>
<keyword evidence="2 7" id="KW-0812">Transmembrane</keyword>
<feature type="transmembrane region" description="Helical" evidence="7">
    <location>
        <begin position="259"/>
        <end position="282"/>
    </location>
</feature>
<evidence type="ECO:0000256" key="5">
    <source>
        <dbReference type="ARBA" id="ARBA00022989"/>
    </source>
</evidence>
<dbReference type="PROSITE" id="PS50893">
    <property type="entry name" value="ABC_TRANSPORTER_2"/>
    <property type="match status" value="1"/>
</dbReference>
<dbReference type="PANTHER" id="PTHR24221">
    <property type="entry name" value="ATP-BINDING CASSETTE SUB-FAMILY B"/>
    <property type="match status" value="1"/>
</dbReference>
<accession>A0ABV3T093</accession>
<evidence type="ECO:0000256" key="3">
    <source>
        <dbReference type="ARBA" id="ARBA00022741"/>
    </source>
</evidence>
<evidence type="ECO:0000256" key="2">
    <source>
        <dbReference type="ARBA" id="ARBA00022692"/>
    </source>
</evidence>
<comment type="caution">
    <text evidence="10">The sequence shown here is derived from an EMBL/GenBank/DDBJ whole genome shotgun (WGS) entry which is preliminary data.</text>
</comment>
<dbReference type="InterPro" id="IPR011527">
    <property type="entry name" value="ABC1_TM_dom"/>
</dbReference>
<dbReference type="Pfam" id="PF00005">
    <property type="entry name" value="ABC_tran"/>
    <property type="match status" value="1"/>
</dbReference>
<dbReference type="InterPro" id="IPR027417">
    <property type="entry name" value="P-loop_NTPase"/>
</dbReference>
<keyword evidence="4 10" id="KW-0067">ATP-binding</keyword>
<feature type="domain" description="ABC transporter" evidence="8">
    <location>
        <begin position="355"/>
        <end position="571"/>
    </location>
</feature>
<organism evidence="10 11">
    <name type="scientific">Nocardioides eburneus</name>
    <dbReference type="NCBI Taxonomy" id="3231482"/>
    <lineage>
        <taxon>Bacteria</taxon>
        <taxon>Bacillati</taxon>
        <taxon>Actinomycetota</taxon>
        <taxon>Actinomycetes</taxon>
        <taxon>Propionibacteriales</taxon>
        <taxon>Nocardioidaceae</taxon>
        <taxon>Nocardioides</taxon>
    </lineage>
</organism>
<name>A0ABV3T093_9ACTN</name>
<evidence type="ECO:0000256" key="7">
    <source>
        <dbReference type="SAM" id="Phobius"/>
    </source>
</evidence>
<keyword evidence="3" id="KW-0547">Nucleotide-binding</keyword>
<sequence length="572" mass="59277">MATATEPSDGRADRLTWLAAAGEPGARDFNRAALARVVAQAAAVATWAFTAYAVAGLVHPPVLRGRMALGLAGVAVAVVVRATGLAAARRATRRGRRAVVEPLRRDLLAAALPDHSPLPRQPGGRAAHTVLHLADQVAAYHAHSRPGRLAAGPSALLVLAVVAVVHWPVALLLVLATPLLPLNLRLAGMATEDASRRQLALMRELTARLLDRFRGMRTLRTLGATEREERRVAAEADRLNRATAAVLRRAFVTAGVLDAVVTCAVAVCATYVGLTLLGYVHVGVAPHLGLSRGLLVLVLCPVYFAPLRDHAAGYHERDEALAAVPAILDLLDRPAVEHTAAPAAPTGPGTTAPAIVLDALTIGFPGHAPVLDGVQAVIPAGTVTALAAPSGTGKTTLLRCLAGLLAPTAGSVLVDGAAPQPGSAGWIGQRTVLLPSTLAANIALGDPRAGCDRIAEAAHRAGLDDVTTRLPDGLDTLVGEGGWGLSAGQARRVALARALLRDAPLWVLDEPTAHLDAETERRLLDSLLASCAGRTVVVATHSPAVLARVDRVLRLEHGRLHDDLAATAVEAT</sequence>
<dbReference type="InterPro" id="IPR003439">
    <property type="entry name" value="ABC_transporter-like_ATP-bd"/>
</dbReference>
<dbReference type="Pfam" id="PF00664">
    <property type="entry name" value="ABC_membrane"/>
    <property type="match status" value="1"/>
</dbReference>
<dbReference type="SUPFAM" id="SSF52540">
    <property type="entry name" value="P-loop containing nucleoside triphosphate hydrolases"/>
    <property type="match status" value="1"/>
</dbReference>
<evidence type="ECO:0000259" key="9">
    <source>
        <dbReference type="PROSITE" id="PS50929"/>
    </source>
</evidence>
<dbReference type="InterPro" id="IPR017871">
    <property type="entry name" value="ABC_transporter-like_CS"/>
</dbReference>
<protein>
    <submittedName>
        <fullName evidence="10">ABC transporter ATP-binding protein/permease</fullName>
    </submittedName>
</protein>